<reference evidence="1 2" key="1">
    <citation type="submission" date="2016-10" db="EMBL/GenBank/DDBJ databases">
        <title>Comparative genomics of Bacillus thuringiensis reveals a path to pathogens against multiple invertebrate hosts.</title>
        <authorList>
            <person name="Zheng J."/>
            <person name="Gao Q."/>
            <person name="Liu H."/>
            <person name="Peng D."/>
            <person name="Ruan L."/>
            <person name="Sun M."/>
        </authorList>
    </citation>
    <scope>NUCLEOTIDE SEQUENCE [LARGE SCALE GENOMIC DNA]</scope>
    <source>
        <strain evidence="1">BGSC 4W1</strain>
    </source>
</reference>
<evidence type="ECO:0000313" key="1">
    <source>
        <dbReference type="EMBL" id="OTZ74516.1"/>
    </source>
</evidence>
<name>A0A9X6JQ56_BACUK</name>
<accession>A0A9X6JQ56</accession>
<protein>
    <submittedName>
        <fullName evidence="1">Uncharacterized protein</fullName>
    </submittedName>
</protein>
<evidence type="ECO:0000313" key="2">
    <source>
        <dbReference type="Proteomes" id="UP000195087"/>
    </source>
</evidence>
<comment type="caution">
    <text evidence="1">The sequence shown here is derived from an EMBL/GenBank/DDBJ whole genome shotgun (WGS) entry which is preliminary data.</text>
</comment>
<dbReference type="EMBL" id="NFEH01000062">
    <property type="protein sequence ID" value="OTZ74516.1"/>
    <property type="molecule type" value="Genomic_DNA"/>
</dbReference>
<dbReference type="AlphaFoldDB" id="A0A9X6JQ56"/>
<sequence>MRIASLIRKAFISKNMIINANEHDRNQFKVLSNDKNTMQVFNYAYVTHQKFNGMTDYTCLSFSQIKKSTVIRIMKSIPLTKNIAVLSEKMIYIACIQNNKQKNNNPLLRVRSLLKIAI</sequence>
<dbReference type="Proteomes" id="UP000195087">
    <property type="component" value="Unassembled WGS sequence"/>
</dbReference>
<gene>
    <name evidence="1" type="ORF">BK769_12820</name>
</gene>
<organism evidence="1 2">
    <name type="scientific">Bacillus thuringiensis serovar kumamotoensis</name>
    <dbReference type="NCBI Taxonomy" id="132267"/>
    <lineage>
        <taxon>Bacteria</taxon>
        <taxon>Bacillati</taxon>
        <taxon>Bacillota</taxon>
        <taxon>Bacilli</taxon>
        <taxon>Bacillales</taxon>
        <taxon>Bacillaceae</taxon>
        <taxon>Bacillus</taxon>
        <taxon>Bacillus cereus group</taxon>
    </lineage>
</organism>
<proteinExistence type="predicted"/>